<evidence type="ECO:0000256" key="1">
    <source>
        <dbReference type="ARBA" id="ARBA00000971"/>
    </source>
</evidence>
<sequence length="296" mass="32660">MIKHLNSLLVALLILVAACSSNEKETPNGLKYKIIKAGNGDQPKKDQIVVFDYVLKDSKDSVWSNTYEDGMSAATMIGDSSRLASEDGMTQMFRELRKGDSVTTTMTVVNFFKNFVKAPIPPQVDSTRSITYTISVSEITSLDEYNKMRESQFVKREAKVLKRDTESISSYLKENSLTSQQDTSGLQYIIHSNGGGVKPTVDNCVEVKYTGRFLKSGEIFDKADRIAFPLNGVIAGWKLGIPLLGKGDSATLFIPSKLAYGPQGYPGAIPPDAVLIFNVTLLDVKKEFDQQTRTCK</sequence>
<keyword evidence="4 5" id="KW-0413">Isomerase</keyword>
<keyword evidence="10" id="KW-1185">Reference proteome</keyword>
<evidence type="ECO:0000256" key="2">
    <source>
        <dbReference type="ARBA" id="ARBA00006577"/>
    </source>
</evidence>
<comment type="catalytic activity">
    <reaction evidence="1 5 6">
        <text>[protein]-peptidylproline (omega=180) = [protein]-peptidylproline (omega=0)</text>
        <dbReference type="Rhea" id="RHEA:16237"/>
        <dbReference type="Rhea" id="RHEA-COMP:10747"/>
        <dbReference type="Rhea" id="RHEA-COMP:10748"/>
        <dbReference type="ChEBI" id="CHEBI:83833"/>
        <dbReference type="ChEBI" id="CHEBI:83834"/>
        <dbReference type="EC" id="5.2.1.8"/>
    </reaction>
</comment>
<dbReference type="PROSITE" id="PS50059">
    <property type="entry name" value="FKBP_PPIASE"/>
    <property type="match status" value="1"/>
</dbReference>
<dbReference type="EC" id="5.2.1.8" evidence="6"/>
<comment type="caution">
    <text evidence="9">The sequence shown here is derived from an EMBL/GenBank/DDBJ whole genome shotgun (WGS) entry which is preliminary data.</text>
</comment>
<dbReference type="Gene3D" id="3.10.50.40">
    <property type="match status" value="2"/>
</dbReference>
<dbReference type="EMBL" id="JAHESD010000028">
    <property type="protein sequence ID" value="MBT1704246.1"/>
    <property type="molecule type" value="Genomic_DNA"/>
</dbReference>
<dbReference type="Pfam" id="PF00254">
    <property type="entry name" value="FKBP_C"/>
    <property type="match status" value="1"/>
</dbReference>
<feature type="domain" description="PPIase FKBP-type" evidence="8">
    <location>
        <begin position="202"/>
        <end position="285"/>
    </location>
</feature>
<dbReference type="InterPro" id="IPR046357">
    <property type="entry name" value="PPIase_dom_sf"/>
</dbReference>
<keyword evidence="3 5" id="KW-0697">Rotamase</keyword>
<dbReference type="RefSeq" id="WP_254154207.1">
    <property type="nucleotide sequence ID" value="NZ_JAHESD010000028.1"/>
</dbReference>
<dbReference type="Proteomes" id="UP000772618">
    <property type="component" value="Unassembled WGS sequence"/>
</dbReference>
<dbReference type="SUPFAM" id="SSF54534">
    <property type="entry name" value="FKBP-like"/>
    <property type="match status" value="2"/>
</dbReference>
<dbReference type="PANTHER" id="PTHR43811:SF19">
    <property type="entry name" value="39 KDA FK506-BINDING NUCLEAR PROTEIN"/>
    <property type="match status" value="1"/>
</dbReference>
<evidence type="ECO:0000256" key="5">
    <source>
        <dbReference type="PROSITE-ProRule" id="PRU00277"/>
    </source>
</evidence>
<dbReference type="PROSITE" id="PS51257">
    <property type="entry name" value="PROKAR_LIPOPROTEIN"/>
    <property type="match status" value="1"/>
</dbReference>
<evidence type="ECO:0000313" key="9">
    <source>
        <dbReference type="EMBL" id="MBT1704246.1"/>
    </source>
</evidence>
<evidence type="ECO:0000313" key="10">
    <source>
        <dbReference type="Proteomes" id="UP000772618"/>
    </source>
</evidence>
<evidence type="ECO:0000256" key="3">
    <source>
        <dbReference type="ARBA" id="ARBA00023110"/>
    </source>
</evidence>
<name>A0ABS5VST0_9BACT</name>
<comment type="similarity">
    <text evidence="2 6">Belongs to the FKBP-type PPIase family.</text>
</comment>
<feature type="chain" id="PRO_5045206308" description="Peptidyl-prolyl cis-trans isomerase" evidence="7">
    <location>
        <begin position="24"/>
        <end position="296"/>
    </location>
</feature>
<dbReference type="PANTHER" id="PTHR43811">
    <property type="entry name" value="FKBP-TYPE PEPTIDYL-PROLYL CIS-TRANS ISOMERASE FKPA"/>
    <property type="match status" value="1"/>
</dbReference>
<dbReference type="InterPro" id="IPR001179">
    <property type="entry name" value="PPIase_FKBP_dom"/>
</dbReference>
<proteinExistence type="inferred from homology"/>
<feature type="signal peptide" evidence="7">
    <location>
        <begin position="1"/>
        <end position="23"/>
    </location>
</feature>
<evidence type="ECO:0000256" key="7">
    <source>
        <dbReference type="SAM" id="SignalP"/>
    </source>
</evidence>
<keyword evidence="7" id="KW-0732">Signal</keyword>
<organism evidence="9 10">
    <name type="scientific">Chryseosolibacter indicus</name>
    <dbReference type="NCBI Taxonomy" id="2782351"/>
    <lineage>
        <taxon>Bacteria</taxon>
        <taxon>Pseudomonadati</taxon>
        <taxon>Bacteroidota</taxon>
        <taxon>Cytophagia</taxon>
        <taxon>Cytophagales</taxon>
        <taxon>Chryseotaleaceae</taxon>
        <taxon>Chryseosolibacter</taxon>
    </lineage>
</organism>
<accession>A0ABS5VST0</accession>
<gene>
    <name evidence="9" type="ORF">KK060_13210</name>
</gene>
<evidence type="ECO:0000259" key="8">
    <source>
        <dbReference type="PROSITE" id="PS50059"/>
    </source>
</evidence>
<reference evidence="9 10" key="1">
    <citation type="submission" date="2021-05" db="EMBL/GenBank/DDBJ databases">
        <title>A Polyphasic approach of four new species of the genus Ohtaekwangia: Ohtaekwangia histidinii sp. nov., Ohtaekwangia cretensis sp. nov., Ohtaekwangia indiensis sp. nov., Ohtaekwangia reichenbachii sp. nov. from diverse environment.</title>
        <authorList>
            <person name="Octaviana S."/>
        </authorList>
    </citation>
    <scope>NUCLEOTIDE SEQUENCE [LARGE SCALE GENOMIC DNA]</scope>
    <source>
        <strain evidence="9 10">PWU20</strain>
    </source>
</reference>
<evidence type="ECO:0000256" key="4">
    <source>
        <dbReference type="ARBA" id="ARBA00023235"/>
    </source>
</evidence>
<dbReference type="GO" id="GO:0003755">
    <property type="term" value="F:peptidyl-prolyl cis-trans isomerase activity"/>
    <property type="evidence" value="ECO:0007669"/>
    <property type="project" value="UniProtKB-EC"/>
</dbReference>
<evidence type="ECO:0000256" key="6">
    <source>
        <dbReference type="RuleBase" id="RU003915"/>
    </source>
</evidence>
<protein>
    <recommendedName>
        <fullName evidence="6">Peptidyl-prolyl cis-trans isomerase</fullName>
        <ecNumber evidence="6">5.2.1.8</ecNumber>
    </recommendedName>
</protein>